<dbReference type="EMBL" id="MDEO01000036">
    <property type="protein sequence ID" value="OCX12688.1"/>
    <property type="molecule type" value="Genomic_DNA"/>
</dbReference>
<name>A0A1C2DD51_9HYPH</name>
<gene>
    <name evidence="2" type="ORF">QV13_24125</name>
</gene>
<reference evidence="2 3" key="1">
    <citation type="submission" date="2016-08" db="EMBL/GenBank/DDBJ databases">
        <title>Whole genome sequence of Mesorhizobium sp. strain UASWS1009 isolated from industrial sewage.</title>
        <authorList>
            <person name="Crovadore J."/>
            <person name="Calmin G."/>
            <person name="Chablais R."/>
            <person name="Cochard B."/>
            <person name="Lefort F."/>
        </authorList>
    </citation>
    <scope>NUCLEOTIDE SEQUENCE [LARGE SCALE GENOMIC DNA]</scope>
    <source>
        <strain evidence="2 3">UASWS1009</strain>
    </source>
</reference>
<dbReference type="Proteomes" id="UP000094412">
    <property type="component" value="Unassembled WGS sequence"/>
</dbReference>
<dbReference type="AlphaFoldDB" id="A0A1C2DD51"/>
<evidence type="ECO:0000313" key="3">
    <source>
        <dbReference type="Proteomes" id="UP000094412"/>
    </source>
</evidence>
<evidence type="ECO:0000256" key="1">
    <source>
        <dbReference type="SAM" id="MobiDB-lite"/>
    </source>
</evidence>
<keyword evidence="3" id="KW-1185">Reference proteome</keyword>
<comment type="caution">
    <text evidence="2">The sequence shown here is derived from an EMBL/GenBank/DDBJ whole genome shotgun (WGS) entry which is preliminary data.</text>
</comment>
<organism evidence="2 3">
    <name type="scientific">Mesorhizobium hungaricum</name>
    <dbReference type="NCBI Taxonomy" id="1566387"/>
    <lineage>
        <taxon>Bacteria</taxon>
        <taxon>Pseudomonadati</taxon>
        <taxon>Pseudomonadota</taxon>
        <taxon>Alphaproteobacteria</taxon>
        <taxon>Hyphomicrobiales</taxon>
        <taxon>Phyllobacteriaceae</taxon>
        <taxon>Mesorhizobium</taxon>
    </lineage>
</organism>
<feature type="region of interest" description="Disordered" evidence="1">
    <location>
        <begin position="178"/>
        <end position="234"/>
    </location>
</feature>
<proteinExistence type="predicted"/>
<feature type="compositionally biased region" description="Basic and acidic residues" evidence="1">
    <location>
        <begin position="178"/>
        <end position="193"/>
    </location>
</feature>
<accession>A0A1C2DD51</accession>
<evidence type="ECO:0000313" key="2">
    <source>
        <dbReference type="EMBL" id="OCX12688.1"/>
    </source>
</evidence>
<protein>
    <submittedName>
        <fullName evidence="2">Uncharacterized protein</fullName>
    </submittedName>
</protein>
<sequence>MNMTAFAILTGKSLKTAVASYGKTAATFTEKTHQLAYSALNHVEQHHDAIYCNAIYSATPKNYRAAVVKWMTAFGKVAFDAVKLVFTYAKGKKSDLPAAFTTSPADYEKDKKSTEAKAKAPLVDRIGKIADATLDDDDAGQDDKNFALFMATQIKKYREMTAKAKPAAATSNVVEIKQAETKPVEGEETKEAAPKASRPKVAKPESDKDAAPASTIKRIKVDREASDRLASAAA</sequence>